<dbReference type="EMBL" id="ACYT02000015">
    <property type="protein sequence ID" value="EFF80519.1"/>
    <property type="molecule type" value="Genomic_DNA"/>
</dbReference>
<dbReference type="AlphaFoldDB" id="D4TX68"/>
<feature type="compositionally biased region" description="Low complexity" evidence="1">
    <location>
        <begin position="30"/>
        <end position="40"/>
    </location>
</feature>
<proteinExistence type="predicted"/>
<reference evidence="2 3" key="1">
    <citation type="submission" date="2009-10" db="EMBL/GenBank/DDBJ databases">
        <authorList>
            <person name="Weinstock G."/>
            <person name="Sodergren E."/>
            <person name="Clifton S."/>
            <person name="Fulton L."/>
            <person name="Fulton B."/>
            <person name="Courtney L."/>
            <person name="Fronick C."/>
            <person name="Harrison M."/>
            <person name="Strong C."/>
            <person name="Farmer C."/>
            <person name="Delahaunty K."/>
            <person name="Markovic C."/>
            <person name="Hall O."/>
            <person name="Minx P."/>
            <person name="Tomlinson C."/>
            <person name="Mitreva M."/>
            <person name="Nelson J."/>
            <person name="Hou S."/>
            <person name="Wollam A."/>
            <person name="Pepin K.H."/>
            <person name="Johnson M."/>
            <person name="Bhonagiri V."/>
            <person name="Nash W.E."/>
            <person name="Warren W."/>
            <person name="Chinwalla A."/>
            <person name="Mardis E.R."/>
            <person name="Wilson R.K."/>
        </authorList>
    </citation>
    <scope>NUCLEOTIDE SEQUENCE [LARGE SCALE GENOMIC DNA]</scope>
    <source>
        <strain evidence="2 3">F0309</strain>
    </source>
</reference>
<protein>
    <submittedName>
        <fullName evidence="2">Uncharacterized protein</fullName>
    </submittedName>
</protein>
<evidence type="ECO:0000256" key="1">
    <source>
        <dbReference type="SAM" id="MobiDB-lite"/>
    </source>
</evidence>
<feature type="region of interest" description="Disordered" evidence="1">
    <location>
        <begin position="1"/>
        <end position="40"/>
    </location>
</feature>
<dbReference type="Proteomes" id="UP000003150">
    <property type="component" value="Unassembled WGS sequence"/>
</dbReference>
<sequence length="40" mass="4413">MTRGKPRPTPNMFEASPVHPGRPRQRCTRRAATAANPRAA</sequence>
<organism evidence="2 3">
    <name type="scientific">Schaalia odontolytica F0309</name>
    <dbReference type="NCBI Taxonomy" id="649742"/>
    <lineage>
        <taxon>Bacteria</taxon>
        <taxon>Bacillati</taxon>
        <taxon>Actinomycetota</taxon>
        <taxon>Actinomycetes</taxon>
        <taxon>Actinomycetales</taxon>
        <taxon>Actinomycetaceae</taxon>
        <taxon>Schaalia</taxon>
    </lineage>
</organism>
<gene>
    <name evidence="2" type="ORF">HMPREF0970_00525</name>
</gene>
<dbReference type="HOGENOM" id="CLU_3283607_0_0_11"/>
<evidence type="ECO:0000313" key="2">
    <source>
        <dbReference type="EMBL" id="EFF80519.1"/>
    </source>
</evidence>
<comment type="caution">
    <text evidence="2">The sequence shown here is derived from an EMBL/GenBank/DDBJ whole genome shotgun (WGS) entry which is preliminary data.</text>
</comment>
<evidence type="ECO:0000313" key="3">
    <source>
        <dbReference type="Proteomes" id="UP000003150"/>
    </source>
</evidence>
<name>D4TX68_9ACTO</name>
<accession>D4TX68</accession>